<keyword evidence="1" id="KW-0812">Transmembrane</keyword>
<comment type="caution">
    <text evidence="2">The sequence shown here is derived from an EMBL/GenBank/DDBJ whole genome shotgun (WGS) entry which is preliminary data.</text>
</comment>
<proteinExistence type="predicted"/>
<feature type="transmembrane region" description="Helical" evidence="1">
    <location>
        <begin position="89"/>
        <end position="107"/>
    </location>
</feature>
<evidence type="ECO:0000256" key="1">
    <source>
        <dbReference type="SAM" id="Phobius"/>
    </source>
</evidence>
<evidence type="ECO:0000313" key="3">
    <source>
        <dbReference type="Proteomes" id="UP000187158"/>
    </source>
</evidence>
<gene>
    <name evidence="2" type="ORF">BSO21_33285</name>
</gene>
<name>A0ABX3GFC0_9BACL</name>
<dbReference type="Proteomes" id="UP000187158">
    <property type="component" value="Unassembled WGS sequence"/>
</dbReference>
<organism evidence="2 3">
    <name type="scientific">Paenibacillus odorifer</name>
    <dbReference type="NCBI Taxonomy" id="189426"/>
    <lineage>
        <taxon>Bacteria</taxon>
        <taxon>Bacillati</taxon>
        <taxon>Bacillota</taxon>
        <taxon>Bacilli</taxon>
        <taxon>Bacillales</taxon>
        <taxon>Paenibacillaceae</taxon>
        <taxon>Paenibacillus</taxon>
    </lineage>
</organism>
<protein>
    <recommendedName>
        <fullName evidence="4">SMODS and SLOG-associating 2TM effector domain-containing protein</fullName>
    </recommendedName>
</protein>
<keyword evidence="3" id="KW-1185">Reference proteome</keyword>
<evidence type="ECO:0000313" key="2">
    <source>
        <dbReference type="EMBL" id="OMC97737.1"/>
    </source>
</evidence>
<keyword evidence="1" id="KW-0472">Membrane</keyword>
<dbReference type="RefSeq" id="WP_076220913.1">
    <property type="nucleotide sequence ID" value="NZ_DALZAY010000047.1"/>
</dbReference>
<feature type="transmembrane region" description="Helical" evidence="1">
    <location>
        <begin position="63"/>
        <end position="82"/>
    </location>
</feature>
<dbReference type="EMBL" id="MPVP01000595">
    <property type="protein sequence ID" value="OMC97737.1"/>
    <property type="molecule type" value="Genomic_DNA"/>
</dbReference>
<evidence type="ECO:0008006" key="4">
    <source>
        <dbReference type="Google" id="ProtNLM"/>
    </source>
</evidence>
<reference evidence="2 3" key="1">
    <citation type="submission" date="2016-11" db="EMBL/GenBank/DDBJ databases">
        <title>Paenibacillus species isolates.</title>
        <authorList>
            <person name="Beno S.M."/>
        </authorList>
    </citation>
    <scope>NUCLEOTIDE SEQUENCE [LARGE SCALE GENOMIC DNA]</scope>
    <source>
        <strain evidence="2 3">FSL H7-0433</strain>
    </source>
</reference>
<sequence length="167" mass="18308">MNENNQFIKESSLEELLNIERAEARNQQVMAGVGSPEVRATETNYISKTQLVDMINSHVGSSYTGLGLAVTSVGIGLATNAIKAKLPPFIAGALVAAATLITVGQLIQQVDSYTPANQLKEILNTLLNDYKNFTRIKVTVTTWQKLIVNPTMSYWTYYTTTEYTAVA</sequence>
<keyword evidence="1" id="KW-1133">Transmembrane helix</keyword>
<accession>A0ABX3GFC0</accession>